<dbReference type="Pfam" id="PF01535">
    <property type="entry name" value="PPR"/>
    <property type="match status" value="2"/>
</dbReference>
<dbReference type="SUPFAM" id="SSF81901">
    <property type="entry name" value="HCP-like"/>
    <property type="match status" value="1"/>
</dbReference>
<dbReference type="InterPro" id="IPR002885">
    <property type="entry name" value="PPR_rpt"/>
</dbReference>
<evidence type="ECO:0000256" key="2">
    <source>
        <dbReference type="PROSITE-ProRule" id="PRU00708"/>
    </source>
</evidence>
<dbReference type="PANTHER" id="PTHR47447:SF17">
    <property type="entry name" value="OS12G0638900 PROTEIN"/>
    <property type="match status" value="1"/>
</dbReference>
<proteinExistence type="predicted"/>
<accession>A0AAU9LAG9</accession>
<evidence type="ECO:0000256" key="1">
    <source>
        <dbReference type="ARBA" id="ARBA00022737"/>
    </source>
</evidence>
<dbReference type="EMBL" id="CAKKTJ010000325">
    <property type="protein sequence ID" value="CAH0480721.1"/>
    <property type="molecule type" value="Genomic_DNA"/>
</dbReference>
<organism evidence="3 4">
    <name type="scientific">Peronospora belbahrii</name>
    <dbReference type="NCBI Taxonomy" id="622444"/>
    <lineage>
        <taxon>Eukaryota</taxon>
        <taxon>Sar</taxon>
        <taxon>Stramenopiles</taxon>
        <taxon>Oomycota</taxon>
        <taxon>Peronosporomycetes</taxon>
        <taxon>Peronosporales</taxon>
        <taxon>Peronosporaceae</taxon>
        <taxon>Peronospora</taxon>
    </lineage>
</organism>
<evidence type="ECO:0000313" key="4">
    <source>
        <dbReference type="Proteomes" id="UP001160483"/>
    </source>
</evidence>
<sequence>MLRTRRLVMLSHRIQPSRDVNKHRLRLFLASMDTLSLSIIPQRRWSSSETFNDVHFESNMTRNKLWTELDTFRETGQWRQALKLLDRVDKDETLPSLDSSMYERAIAACARMGKVQVLPGLLNNMHVDELIPTSATIDFIIQAYLAKEHWGLIVHLATDAISMGVHLSPAAFYAIMEACGQVKDGDSIVHMMKQLCASGETELTINHYTAAIRAAGIAQRTDIAMSLFVQMEEQDGLRGNSEVFSQLIRCQVLNGDLEQALQSFAAVMQRGLSLDETIYTCAIDALVSNGKHWQATRLFEQMLESGEKHPTIFCLGRAMLAYTGANRSQHAWACWKKIVEINESNPVAMKYDKILQGLTHAKDTQLAVEVFDHIQKMFKPGQIRHGAYTTAIRAHGRLGNTQRAVDLFDKYVESCKGTHRTSRVVGIYLALFNALSRDTKRDPVLNTRDAKRAWEIMTANVPVVLPPAYASLAGVFASTGDIETLETLIKHAEQSWGATAELMHRQEFDEDGDETEAVAVFDGDDVEHGSDNDVLLFNGVISGLCKARDDRTANIEAYLELMLSRRLPITDSIVRATTDACVRFKNWNLMEKLMTMVDVDALKSPEVCVGDTVSKLLEAGKWSLARQWLMFSHRHGLHPPIRRKLDLLREMSENKSKEWRIAYTLANETMSFRRLIQSNVDSVADAADVCMNANRTDLVVKLFDAAAGHSSLRYFRNHQYQMQKSQDASQSLETDVVPVIVPLRLYKYSILALLRQPKDEAADVDDSWRMTKAERICRQMLQVHGKHLDGEALSMAISIKATAGDYDDVGALYESMRALGLQPNSYAQNAAITAFSRQRRIDQVLAICDELKSTLDDNGDVRRVEPNVARSLLLSFALAHEDDALRDAVQNLPGCTMDIALDVLVKINRVADSVEFFNENVSYEMFESLFHDLCQSGHPVLGATLLLKFTRLHGLTKVHPNRVIRVTNALAETGNLVEAEKLLQMYLDGSKGVSLKQMPAYFQQHTMEMLLFIYGEIGHFDAMRALFEKELIAFPLEVAHYEAAMEYCAQSRDELAGAVASLKLFEMLRTQGFIQPSGYTYLLTLQSCLRLERLESANASAVKSTGQIILGDVQEHGFHKTVADELTKQVTSAFKQVEDKNQKVIRRIRKEGGSVDTSVMSPEELARIALFCHRNGMPITVELADKLLKLHLHLPAMLANELAFVKRSLQDGLGVVAALGSQVDGIPTKRVTKNRTVTKTKRVASTFAQQHGDRRRRSKSYQAAVRSATDARWGAVLEPIATNKE</sequence>
<dbReference type="Gene3D" id="1.25.40.10">
    <property type="entry name" value="Tetratricopeptide repeat domain"/>
    <property type="match status" value="4"/>
</dbReference>
<reference evidence="3" key="1">
    <citation type="submission" date="2021-11" db="EMBL/GenBank/DDBJ databases">
        <authorList>
            <person name="Islam A."/>
            <person name="Islam S."/>
            <person name="Flora M.S."/>
            <person name="Rahman M."/>
            <person name="Ziaur R.M."/>
            <person name="Epstein J.H."/>
            <person name="Hassan M."/>
            <person name="Klassen M."/>
            <person name="Woodard K."/>
            <person name="Webb A."/>
            <person name="Webby R.J."/>
            <person name="El Zowalaty M.E."/>
        </authorList>
    </citation>
    <scope>NUCLEOTIDE SEQUENCE</scope>
    <source>
        <strain evidence="3">Pbs3</strain>
    </source>
</reference>
<evidence type="ECO:0000313" key="3">
    <source>
        <dbReference type="EMBL" id="CAH0480721.1"/>
    </source>
</evidence>
<keyword evidence="1" id="KW-0677">Repeat</keyword>
<gene>
    <name evidence="3" type="ORF">PBS003_LOCUS7336</name>
</gene>
<dbReference type="Proteomes" id="UP001160483">
    <property type="component" value="Unassembled WGS sequence"/>
</dbReference>
<dbReference type="InterPro" id="IPR011990">
    <property type="entry name" value="TPR-like_helical_dom_sf"/>
</dbReference>
<feature type="repeat" description="PPR" evidence="2">
    <location>
        <begin position="275"/>
        <end position="309"/>
    </location>
</feature>
<comment type="caution">
    <text evidence="3">The sequence shown here is derived from an EMBL/GenBank/DDBJ whole genome shotgun (WGS) entry which is preliminary data.</text>
</comment>
<protein>
    <recommendedName>
        <fullName evidence="5">Pentacotripeptide-repeat region of PRORP domain-containing protein</fullName>
    </recommendedName>
</protein>
<dbReference type="PROSITE" id="PS51375">
    <property type="entry name" value="PPR"/>
    <property type="match status" value="1"/>
</dbReference>
<dbReference type="PANTHER" id="PTHR47447">
    <property type="entry name" value="OS03G0856100 PROTEIN"/>
    <property type="match status" value="1"/>
</dbReference>
<name>A0AAU9LAG9_9STRA</name>
<evidence type="ECO:0008006" key="5">
    <source>
        <dbReference type="Google" id="ProtNLM"/>
    </source>
</evidence>